<dbReference type="InterPro" id="IPR021146">
    <property type="entry name" value="Phage_gp6-like_head-tail"/>
</dbReference>
<dbReference type="Gene3D" id="1.10.3230.30">
    <property type="entry name" value="Phage gp6-like head-tail connector protein"/>
    <property type="match status" value="1"/>
</dbReference>
<dbReference type="InterPro" id="IPR006450">
    <property type="entry name" value="Phage_HK97_gp6-like"/>
</dbReference>
<evidence type="ECO:0000313" key="1">
    <source>
        <dbReference type="EMBL" id="NGM81292.1"/>
    </source>
</evidence>
<name>A0A6M1PFL7_9BACL</name>
<dbReference type="Proteomes" id="UP000480151">
    <property type="component" value="Unassembled WGS sequence"/>
</dbReference>
<evidence type="ECO:0000313" key="2">
    <source>
        <dbReference type="Proteomes" id="UP000480151"/>
    </source>
</evidence>
<gene>
    <name evidence="1" type="ORF">G5B47_02570</name>
</gene>
<sequence length="89" mass="10209">MLEELKQYLRLDVEDTGEDSFLGLLIDTARNYILTATGKVVDETNPKHKLAVMLFCSHQYENRNPVVTTNTKTLEYSLQSLMAQIEWGD</sequence>
<accession>A0A6M1PFL7</accession>
<protein>
    <submittedName>
        <fullName evidence="1">Phage gp6-like head-tail connector protein</fullName>
    </submittedName>
</protein>
<dbReference type="EMBL" id="JAAKGU010000001">
    <property type="protein sequence ID" value="NGM81292.1"/>
    <property type="molecule type" value="Genomic_DNA"/>
</dbReference>
<dbReference type="Pfam" id="PF05135">
    <property type="entry name" value="Phage_connect_1"/>
    <property type="match status" value="1"/>
</dbReference>
<comment type="caution">
    <text evidence="1">The sequence shown here is derived from an EMBL/GenBank/DDBJ whole genome shotgun (WGS) entry which is preliminary data.</text>
</comment>
<dbReference type="RefSeq" id="WP_165093992.1">
    <property type="nucleotide sequence ID" value="NZ_JAAKGU010000001.1"/>
</dbReference>
<keyword evidence="2" id="KW-1185">Reference proteome</keyword>
<dbReference type="NCBIfam" id="TIGR01560">
    <property type="entry name" value="put_DNA_pack"/>
    <property type="match status" value="1"/>
</dbReference>
<reference evidence="1 2" key="1">
    <citation type="submission" date="2020-02" db="EMBL/GenBank/DDBJ databases">
        <authorList>
            <person name="Gao J."/>
            <person name="Sun J."/>
        </authorList>
    </citation>
    <scope>NUCLEOTIDE SEQUENCE [LARGE SCALE GENOMIC DNA]</scope>
    <source>
        <strain evidence="1 2">7124</strain>
    </source>
</reference>
<dbReference type="AlphaFoldDB" id="A0A6M1PFL7"/>
<dbReference type="CDD" id="cd08054">
    <property type="entry name" value="gp6"/>
    <property type="match status" value="1"/>
</dbReference>
<proteinExistence type="predicted"/>
<organism evidence="1 2">
    <name type="scientific">Paenibacillus apii</name>
    <dbReference type="NCBI Taxonomy" id="1850370"/>
    <lineage>
        <taxon>Bacteria</taxon>
        <taxon>Bacillati</taxon>
        <taxon>Bacillota</taxon>
        <taxon>Bacilli</taxon>
        <taxon>Bacillales</taxon>
        <taxon>Paenibacillaceae</taxon>
        <taxon>Paenibacillus</taxon>
    </lineage>
</organism>